<organism evidence="4 5">
    <name type="scientific">Treponema bryantii</name>
    <dbReference type="NCBI Taxonomy" id="163"/>
    <lineage>
        <taxon>Bacteria</taxon>
        <taxon>Pseudomonadati</taxon>
        <taxon>Spirochaetota</taxon>
        <taxon>Spirochaetia</taxon>
        <taxon>Spirochaetales</taxon>
        <taxon>Treponemataceae</taxon>
        <taxon>Treponema</taxon>
    </lineage>
</organism>
<dbReference type="EMBL" id="FORI01000005">
    <property type="protein sequence ID" value="SFI73420.1"/>
    <property type="molecule type" value="Genomic_DNA"/>
</dbReference>
<dbReference type="PANTHER" id="PTHR22916:SF51">
    <property type="entry name" value="GLYCOSYLTRANSFERASE EPSH-RELATED"/>
    <property type="match status" value="1"/>
</dbReference>
<sequence length="333" mass="38947">MKKVSIIIPVYRAAETLENTVSSILSQSYKDLEIILVNDGSPDNSLEVCRIIEQNNPGRVRVFDKENGGVVSAYKMGIKNAQGDYIAFCDADDTYKQDYLSHGIEIIEKYNCDFISYGCTICSQTNNELVLNSAETGFYDKQRIREEILPHCLFNIFDPAAYYKVLVYRWNKIYKKELIDRFVDKLDENCYQIEDNVFTTLAILNAESFYIENISFYNYILQEKSITKGYSKELFERYLYSLEILKKLTNENLSQHNPKQFELLAFENLRIAFRRCAKSAGYKQARNAIKKIRACGYIDNIKLSDIKLSKNYLFYFPYKLHLNYCLYMAFKIL</sequence>
<keyword evidence="5" id="KW-1185">Reference proteome</keyword>
<dbReference type="RefSeq" id="WP_074931374.1">
    <property type="nucleotide sequence ID" value="NZ_FORI01000005.1"/>
</dbReference>
<evidence type="ECO:0000313" key="5">
    <source>
        <dbReference type="Proteomes" id="UP000182737"/>
    </source>
</evidence>
<dbReference type="SUPFAM" id="SSF53448">
    <property type="entry name" value="Nucleotide-diphospho-sugar transferases"/>
    <property type="match status" value="1"/>
</dbReference>
<reference evidence="5" key="1">
    <citation type="submission" date="2016-10" db="EMBL/GenBank/DDBJ databases">
        <authorList>
            <person name="Varghese N."/>
            <person name="Submissions S."/>
        </authorList>
    </citation>
    <scope>NUCLEOTIDE SEQUENCE [LARGE SCALE GENOMIC DNA]</scope>
    <source>
        <strain evidence="5">XBD1002</strain>
    </source>
</reference>
<protein>
    <submittedName>
        <fullName evidence="4">Glycosyltransferase involved in cell wall bisynthesis</fullName>
    </submittedName>
</protein>
<accession>A0A1I3KM35</accession>
<keyword evidence="1" id="KW-0328">Glycosyltransferase</keyword>
<dbReference type="InterPro" id="IPR001173">
    <property type="entry name" value="Glyco_trans_2-like"/>
</dbReference>
<feature type="domain" description="Glycosyltransferase 2-like" evidence="3">
    <location>
        <begin position="5"/>
        <end position="157"/>
    </location>
</feature>
<dbReference type="InterPro" id="IPR029044">
    <property type="entry name" value="Nucleotide-diphossugar_trans"/>
</dbReference>
<evidence type="ECO:0000313" key="4">
    <source>
        <dbReference type="EMBL" id="SFI73420.1"/>
    </source>
</evidence>
<proteinExistence type="predicted"/>
<dbReference type="CDD" id="cd00761">
    <property type="entry name" value="Glyco_tranf_GTA_type"/>
    <property type="match status" value="1"/>
</dbReference>
<gene>
    <name evidence="4" type="ORF">SAMN04487775_10541</name>
</gene>
<dbReference type="PANTHER" id="PTHR22916">
    <property type="entry name" value="GLYCOSYLTRANSFERASE"/>
    <property type="match status" value="1"/>
</dbReference>
<dbReference type="Proteomes" id="UP000182737">
    <property type="component" value="Unassembled WGS sequence"/>
</dbReference>
<evidence type="ECO:0000259" key="3">
    <source>
        <dbReference type="Pfam" id="PF00535"/>
    </source>
</evidence>
<dbReference type="Gene3D" id="3.90.550.10">
    <property type="entry name" value="Spore Coat Polysaccharide Biosynthesis Protein SpsA, Chain A"/>
    <property type="match status" value="1"/>
</dbReference>
<dbReference type="AlphaFoldDB" id="A0A1I3KM35"/>
<dbReference type="GO" id="GO:0016758">
    <property type="term" value="F:hexosyltransferase activity"/>
    <property type="evidence" value="ECO:0007669"/>
    <property type="project" value="UniProtKB-ARBA"/>
</dbReference>
<dbReference type="Pfam" id="PF00535">
    <property type="entry name" value="Glycos_transf_2"/>
    <property type="match status" value="1"/>
</dbReference>
<name>A0A1I3KM35_9SPIR</name>
<evidence type="ECO:0000256" key="2">
    <source>
        <dbReference type="ARBA" id="ARBA00022679"/>
    </source>
</evidence>
<evidence type="ECO:0000256" key="1">
    <source>
        <dbReference type="ARBA" id="ARBA00022676"/>
    </source>
</evidence>
<keyword evidence="2 4" id="KW-0808">Transferase</keyword>